<gene>
    <name evidence="1" type="ORF">MAQ5080_00372</name>
</gene>
<dbReference type="Proteomes" id="UP000092627">
    <property type="component" value="Unassembled WGS sequence"/>
</dbReference>
<evidence type="ECO:0000313" key="2">
    <source>
        <dbReference type="Proteomes" id="UP000092627"/>
    </source>
</evidence>
<dbReference type="EMBL" id="FLOC01000001">
    <property type="protein sequence ID" value="SBS25807.1"/>
    <property type="molecule type" value="Genomic_DNA"/>
</dbReference>
<sequence>MNMITANLLPNEPKITNLDLQAYLTHLHLQPIAQDLERLFLILRSRLDTPLAQKQPSKLGKPYPLGQCLEISQAFAEKLAAVNVADLKEPAMQNAFLALQKFTKSGGELRQVWGDLRGDYFQNAFILGVWYVDVANDTVNPNKPSVEILPFAESGLRPIQNFAHFAVIAKRYWKAVCLPNLIYPELAPFFPLIVLQPNAAPQLHGMFDYMIALTMGSEFRMSEEALKALPFPEHLYAAMAAQKGMDLGTAREQSLAACSQARALGHHLSEDARHRAIQNALQVNHSLKALTVRF</sequence>
<dbReference type="AlphaFoldDB" id="A0A1A8T3Z7"/>
<protein>
    <submittedName>
        <fullName evidence="1">Uncharacterized protein</fullName>
    </submittedName>
</protein>
<keyword evidence="2" id="KW-1185">Reference proteome</keyword>
<name>A0A1A8T3Z7_9GAMM</name>
<accession>A0A1A8T3Z7</accession>
<reference evidence="1 2" key="1">
    <citation type="submission" date="2016-06" db="EMBL/GenBank/DDBJ databases">
        <authorList>
            <person name="Kjaerup R.B."/>
            <person name="Dalgaard T.S."/>
            <person name="Juul-Madsen H.R."/>
        </authorList>
    </citation>
    <scope>NUCLEOTIDE SEQUENCE [LARGE SCALE GENOMIC DNA]</scope>
    <source>
        <strain evidence="1 2">CECT 5080</strain>
    </source>
</reference>
<evidence type="ECO:0000313" key="1">
    <source>
        <dbReference type="EMBL" id="SBS25807.1"/>
    </source>
</evidence>
<proteinExistence type="predicted"/>
<organism evidence="1 2">
    <name type="scientific">Marinomonas aquimarina</name>
    <dbReference type="NCBI Taxonomy" id="295068"/>
    <lineage>
        <taxon>Bacteria</taxon>
        <taxon>Pseudomonadati</taxon>
        <taxon>Pseudomonadota</taxon>
        <taxon>Gammaproteobacteria</taxon>
        <taxon>Oceanospirillales</taxon>
        <taxon>Oceanospirillaceae</taxon>
        <taxon>Marinomonas</taxon>
    </lineage>
</organism>
<dbReference type="STRING" id="295068.MAQ5080_00372"/>